<protein>
    <submittedName>
        <fullName evidence="1">Uncharacterized protein</fullName>
    </submittedName>
</protein>
<dbReference type="EMBL" id="ADCP02000001">
    <property type="protein sequence ID" value="EFV44777.1"/>
    <property type="molecule type" value="Genomic_DNA"/>
</dbReference>
<name>E5Y510_BILW3</name>
<accession>E5Y510</accession>
<dbReference type="STRING" id="563192.HMPREF0179_01273"/>
<sequence>MLDQQKISLGRVRQAYRLTSNEVETVIQALWPHAVFPSELWRRAHEAYWKDFADSNQTVYNIESPTLPQPCLSDKRIHTYLFGCDIMDFFKKLSWNIHANALELGLKYILEETYDEIGNIFPEEREFLFHSLKRLETEDFFDQYSPDSPSFENPISIPASSYHFISHIFVDTILVSRYDTIRFLRNYPLHKEVKGITRALVESILKSMPPENISPESSQVQTEQPAVEEAEDGKLMFRIPSTVWRGKPDHAVYDGMKDTYPLPVIAYVLFYWCSADKPETGHKTQIGRKTQLGRLFTEKEYSDPKSYRNLMNRLLEEADAYTIIQG</sequence>
<dbReference type="eggNOG" id="ENOG5031BV7">
    <property type="taxonomic scope" value="Bacteria"/>
</dbReference>
<evidence type="ECO:0000313" key="1">
    <source>
        <dbReference type="EMBL" id="EFV44777.1"/>
    </source>
</evidence>
<reference evidence="1 2" key="1">
    <citation type="submission" date="2010-10" db="EMBL/GenBank/DDBJ databases">
        <authorList>
            <consortium name="The Broad Institute Genome Sequencing Platform"/>
            <person name="Ward D."/>
            <person name="Earl A."/>
            <person name="Feldgarden M."/>
            <person name="Young S.K."/>
            <person name="Gargeya S."/>
            <person name="Zeng Q."/>
            <person name="Alvarado L."/>
            <person name="Berlin A."/>
            <person name="Bochicchio J."/>
            <person name="Chapman S.B."/>
            <person name="Chen Z."/>
            <person name="Freedman E."/>
            <person name="Gellesch M."/>
            <person name="Goldberg J."/>
            <person name="Griggs A."/>
            <person name="Gujja S."/>
            <person name="Heilman E."/>
            <person name="Heiman D."/>
            <person name="Howarth C."/>
            <person name="Mehta T."/>
            <person name="Neiman D."/>
            <person name="Pearson M."/>
            <person name="Roberts A."/>
            <person name="Saif S."/>
            <person name="Shea T."/>
            <person name="Shenoy N."/>
            <person name="Sisk P."/>
            <person name="Stolte C."/>
            <person name="Sykes S."/>
            <person name="White J."/>
            <person name="Yandava C."/>
            <person name="Allen-Vercoe E."/>
            <person name="Sibley C."/>
            <person name="Ambrose C.E."/>
            <person name="Strauss J."/>
            <person name="Daigneault M."/>
            <person name="Haas B."/>
            <person name="Nusbaum C."/>
            <person name="Birren B."/>
        </authorList>
    </citation>
    <scope>NUCLEOTIDE SEQUENCE [LARGE SCALE GENOMIC DNA]</scope>
    <source>
        <strain evidence="1 2">3_1_6</strain>
    </source>
</reference>
<gene>
    <name evidence="1" type="ORF">HMPREF0179_01273</name>
</gene>
<reference evidence="1 2" key="2">
    <citation type="submission" date="2013-04" db="EMBL/GenBank/DDBJ databases">
        <title>The Genome Sequence of Bilophila wadsworthia 3_1_6.</title>
        <authorList>
            <consortium name="The Broad Institute Genomics Platform"/>
            <person name="Earl A."/>
            <person name="Ward D."/>
            <person name="Feldgarden M."/>
            <person name="Gevers D."/>
            <person name="Sibley C."/>
            <person name="Strauss J."/>
            <person name="Allen-Vercoe E."/>
            <person name="Walker B."/>
            <person name="Young S."/>
            <person name="Zeng Q."/>
            <person name="Gargeya S."/>
            <person name="Fitzgerald M."/>
            <person name="Haas B."/>
            <person name="Abouelleil A."/>
            <person name="Allen A.W."/>
            <person name="Alvarado L."/>
            <person name="Arachchi H.M."/>
            <person name="Berlin A.M."/>
            <person name="Chapman S.B."/>
            <person name="Gainer-Dewar J."/>
            <person name="Goldberg J."/>
            <person name="Griggs A."/>
            <person name="Gujja S."/>
            <person name="Hansen M."/>
            <person name="Howarth C."/>
            <person name="Imamovic A."/>
            <person name="Ireland A."/>
            <person name="Larimer J."/>
            <person name="McCowan C."/>
            <person name="Murphy C."/>
            <person name="Pearson M."/>
            <person name="Poon T.W."/>
            <person name="Priest M."/>
            <person name="Roberts A."/>
            <person name="Saif S."/>
            <person name="Shea T."/>
            <person name="Sisk P."/>
            <person name="Sykes S."/>
            <person name="Wortman J."/>
            <person name="Nusbaum C."/>
            <person name="Birren B."/>
        </authorList>
    </citation>
    <scope>NUCLEOTIDE SEQUENCE [LARGE SCALE GENOMIC DNA]</scope>
    <source>
        <strain evidence="1 2">3_1_6</strain>
    </source>
</reference>
<dbReference type="HOGENOM" id="CLU_923369_0_0_7"/>
<dbReference type="GeneID" id="78086405"/>
<dbReference type="RefSeq" id="WP_005026291.1">
    <property type="nucleotide sequence ID" value="NZ_KE150238.1"/>
</dbReference>
<comment type="caution">
    <text evidence="1">The sequence shown here is derived from an EMBL/GenBank/DDBJ whole genome shotgun (WGS) entry which is preliminary data.</text>
</comment>
<keyword evidence="2" id="KW-1185">Reference proteome</keyword>
<dbReference type="Proteomes" id="UP000006034">
    <property type="component" value="Unassembled WGS sequence"/>
</dbReference>
<proteinExistence type="predicted"/>
<organism evidence="1 2">
    <name type="scientific">Bilophila wadsworthia (strain 3_1_6)</name>
    <dbReference type="NCBI Taxonomy" id="563192"/>
    <lineage>
        <taxon>Bacteria</taxon>
        <taxon>Pseudomonadati</taxon>
        <taxon>Thermodesulfobacteriota</taxon>
        <taxon>Desulfovibrionia</taxon>
        <taxon>Desulfovibrionales</taxon>
        <taxon>Desulfovibrionaceae</taxon>
        <taxon>Bilophila</taxon>
    </lineage>
</organism>
<dbReference type="AlphaFoldDB" id="E5Y510"/>
<evidence type="ECO:0000313" key="2">
    <source>
        <dbReference type="Proteomes" id="UP000006034"/>
    </source>
</evidence>
<dbReference type="OrthoDB" id="5464595at2"/>